<keyword evidence="12" id="KW-1185">Reference proteome</keyword>
<dbReference type="InterPro" id="IPR050793">
    <property type="entry name" value="CMP-NeuNAc_synthase"/>
</dbReference>
<dbReference type="EMBL" id="CP002665">
    <property type="protein sequence ID" value="AEI11597.1"/>
    <property type="molecule type" value="Genomic_DNA"/>
</dbReference>
<dbReference type="SUPFAM" id="SSF56784">
    <property type="entry name" value="HAD-like"/>
    <property type="match status" value="1"/>
</dbReference>
<evidence type="ECO:0000256" key="6">
    <source>
        <dbReference type="ARBA" id="ARBA00011881"/>
    </source>
</evidence>
<dbReference type="InterPro" id="IPR036412">
    <property type="entry name" value="HAD-like_sf"/>
</dbReference>
<dbReference type="RefSeq" id="WP_013883116.1">
    <property type="nucleotide sequence ID" value="NC_015671.1"/>
</dbReference>
<evidence type="ECO:0000256" key="1">
    <source>
        <dbReference type="ARBA" id="ARBA00001862"/>
    </source>
</evidence>
<dbReference type="SFLD" id="SFLDG01138">
    <property type="entry name" value="C1.6.2:_Deoxy-d-mannose-octulo"/>
    <property type="match status" value="1"/>
</dbReference>
<gene>
    <name evidence="11" type="ordered locus">Celgi_1078</name>
</gene>
<dbReference type="Gene3D" id="3.40.50.1000">
    <property type="entry name" value="HAD superfamily/HAD-like"/>
    <property type="match status" value="1"/>
</dbReference>
<evidence type="ECO:0000256" key="7">
    <source>
        <dbReference type="ARBA" id="ARBA00012491"/>
    </source>
</evidence>
<evidence type="ECO:0000313" key="11">
    <source>
        <dbReference type="EMBL" id="AEI11597.1"/>
    </source>
</evidence>
<comment type="cofactor">
    <cofactor evidence="2">
        <name>Mg(2+)</name>
        <dbReference type="ChEBI" id="CHEBI:18420"/>
    </cofactor>
</comment>
<comment type="catalytic activity">
    <reaction evidence="1">
        <text>an N-acylneuraminate + CTP = a CMP-N-acyl-beta-neuraminate + diphosphate</text>
        <dbReference type="Rhea" id="RHEA:11344"/>
        <dbReference type="ChEBI" id="CHEBI:33019"/>
        <dbReference type="ChEBI" id="CHEBI:37563"/>
        <dbReference type="ChEBI" id="CHEBI:60073"/>
        <dbReference type="ChEBI" id="CHEBI:68671"/>
        <dbReference type="EC" id="2.7.7.43"/>
    </reaction>
</comment>
<sequence length="388" mass="40447">MIPARGGSKGVPLKNLQAVAGRSLVARAVDAARSAGAVDLVVVSTDHPGIAAEARRAGADVVDRPADLSGDEASSESAVLHALDVLAARGAAPEVTVLVQATSPFIDGAALDRAVRRVLSDEADSVLSAAPTHVFTWRLDDGRAVAVGHDAAHRPRRQDREPLYAETGAFYVMRTSGLRAAGHRFFGRTAIEVVDERTALEVDTVDDLTLARALGGDEHAAAPGTHVGLDVDALVTDFDGVHTDDRAHVDQDGHESVVVHRGDGLGVARLRRAGVPVLILSTETNGVVSRRAEKLGVECIQASADKAAALRAWAAERGVALERVAYVGNDVNDLPALALVGWPVAVADARPEVRAAARLVLDHDGGAGAVREVCDLILAARAAQDVPR</sequence>
<keyword evidence="11" id="KW-0548">Nucleotidyltransferase</keyword>
<evidence type="ECO:0000256" key="10">
    <source>
        <dbReference type="ARBA" id="ARBA00022842"/>
    </source>
</evidence>
<dbReference type="GO" id="GO:0008781">
    <property type="term" value="F:N-acylneuraminate cytidylyltransferase activity"/>
    <property type="evidence" value="ECO:0007669"/>
    <property type="project" value="UniProtKB-EC"/>
</dbReference>
<dbReference type="GO" id="GO:0046872">
    <property type="term" value="F:metal ion binding"/>
    <property type="evidence" value="ECO:0007669"/>
    <property type="project" value="UniProtKB-KW"/>
</dbReference>
<dbReference type="KEGG" id="cga:Celgi_1078"/>
<name>F8A0X5_CELGA</name>
<dbReference type="SFLD" id="SFLDG01136">
    <property type="entry name" value="C1.6:_Phosphoserine_Phosphatas"/>
    <property type="match status" value="1"/>
</dbReference>
<keyword evidence="9" id="KW-0378">Hydrolase</keyword>
<dbReference type="STRING" id="593907.Celgi_1078"/>
<dbReference type="eggNOG" id="COG1083">
    <property type="taxonomic scope" value="Bacteria"/>
</dbReference>
<dbReference type="SUPFAM" id="SSF53448">
    <property type="entry name" value="Nucleotide-diphospho-sugar transferases"/>
    <property type="match status" value="1"/>
</dbReference>
<proteinExistence type="inferred from homology"/>
<dbReference type="GO" id="GO:0016788">
    <property type="term" value="F:hydrolase activity, acting on ester bonds"/>
    <property type="evidence" value="ECO:0007669"/>
    <property type="project" value="InterPro"/>
</dbReference>
<evidence type="ECO:0000256" key="3">
    <source>
        <dbReference type="ARBA" id="ARBA00005141"/>
    </source>
</evidence>
<dbReference type="UniPathway" id="UPA00628"/>
<dbReference type="Pfam" id="PF02348">
    <property type="entry name" value="CTP_transf_3"/>
    <property type="match status" value="1"/>
</dbReference>
<dbReference type="PANTHER" id="PTHR21485">
    <property type="entry name" value="HAD SUPERFAMILY MEMBERS CMAS AND KDSC"/>
    <property type="match status" value="1"/>
</dbReference>
<evidence type="ECO:0000313" key="12">
    <source>
        <dbReference type="Proteomes" id="UP000000485"/>
    </source>
</evidence>
<organism evidence="11 12">
    <name type="scientific">Cellulomonas gilvus (strain ATCC 13127 / NRRL B-14078)</name>
    <name type="common">Cellvibrio gilvus</name>
    <dbReference type="NCBI Taxonomy" id="593907"/>
    <lineage>
        <taxon>Bacteria</taxon>
        <taxon>Bacillati</taxon>
        <taxon>Actinomycetota</taxon>
        <taxon>Actinomycetes</taxon>
        <taxon>Micrococcales</taxon>
        <taxon>Cellulomonadaceae</taxon>
        <taxon>Cellulomonas</taxon>
    </lineage>
</organism>
<keyword evidence="8" id="KW-0479">Metal-binding</keyword>
<dbReference type="InterPro" id="IPR029044">
    <property type="entry name" value="Nucleotide-diphossugar_trans"/>
</dbReference>
<evidence type="ECO:0000256" key="5">
    <source>
        <dbReference type="ARBA" id="ARBA00010726"/>
    </source>
</evidence>
<evidence type="ECO:0000256" key="2">
    <source>
        <dbReference type="ARBA" id="ARBA00001946"/>
    </source>
</evidence>
<dbReference type="HOGENOM" id="CLU_042930_0_2_11"/>
<comment type="similarity">
    <text evidence="4">Belongs to the KdsC family.</text>
</comment>
<evidence type="ECO:0000256" key="9">
    <source>
        <dbReference type="ARBA" id="ARBA00022801"/>
    </source>
</evidence>
<comment type="similarity">
    <text evidence="5">Belongs to the CMP-NeuNAc synthase family.</text>
</comment>
<comment type="subunit">
    <text evidence="6">Homotetramer.</text>
</comment>
<dbReference type="AlphaFoldDB" id="F8A0X5"/>
<dbReference type="SFLD" id="SFLDS00003">
    <property type="entry name" value="Haloacid_Dehalogenase"/>
    <property type="match status" value="1"/>
</dbReference>
<comment type="pathway">
    <text evidence="3">Amino-sugar metabolism; N-acetylneuraminate metabolism.</text>
</comment>
<dbReference type="InterPro" id="IPR003329">
    <property type="entry name" value="Cytidylyl_trans"/>
</dbReference>
<accession>F8A0X5</accession>
<dbReference type="Pfam" id="PF08282">
    <property type="entry name" value="Hydrolase_3"/>
    <property type="match status" value="1"/>
</dbReference>
<keyword evidence="11" id="KW-0808">Transferase</keyword>
<dbReference type="InterPro" id="IPR023214">
    <property type="entry name" value="HAD_sf"/>
</dbReference>
<dbReference type="EC" id="2.7.7.43" evidence="7"/>
<dbReference type="PANTHER" id="PTHR21485:SF3">
    <property type="entry name" value="N-ACYLNEURAMINATE CYTIDYLYLTRANSFERASE"/>
    <property type="match status" value="1"/>
</dbReference>
<keyword evidence="10" id="KW-0460">Magnesium</keyword>
<dbReference type="CDD" id="cd02513">
    <property type="entry name" value="CMP-NeuAc_Synthase"/>
    <property type="match status" value="1"/>
</dbReference>
<protein>
    <recommendedName>
        <fullName evidence="7">N-acylneuraminate cytidylyltransferase</fullName>
        <ecNumber evidence="7">2.7.7.43</ecNumber>
    </recommendedName>
</protein>
<dbReference type="InterPro" id="IPR010023">
    <property type="entry name" value="KdsC_fam"/>
</dbReference>
<reference evidence="12" key="1">
    <citation type="submission" date="2011-04" db="EMBL/GenBank/DDBJ databases">
        <title>Complete sequence of Cellvibrio gilvus ATCC 13127.</title>
        <authorList>
            <person name="Lucas S."/>
            <person name="Han J."/>
            <person name="Lapidus A."/>
            <person name="Cheng J.-F."/>
            <person name="Goodwin L."/>
            <person name="Pitluck S."/>
            <person name="Peters L."/>
            <person name="Munk A."/>
            <person name="Detter J.C."/>
            <person name="Han C."/>
            <person name="Tapia R."/>
            <person name="Land M."/>
            <person name="Hauser L."/>
            <person name="Kyrpides N."/>
            <person name="Ivanova N."/>
            <person name="Ovchinnikova G."/>
            <person name="Pagani I."/>
            <person name="Mead D."/>
            <person name="Brumm P."/>
            <person name="Woyke T."/>
        </authorList>
    </citation>
    <scope>NUCLEOTIDE SEQUENCE [LARGE SCALE GENOMIC DNA]</scope>
    <source>
        <strain evidence="12">ATCC 13127 / NRRL B-14078</strain>
    </source>
</reference>
<dbReference type="Gene3D" id="3.90.550.10">
    <property type="entry name" value="Spore Coat Polysaccharide Biosynthesis Protein SpsA, Chain A"/>
    <property type="match status" value="1"/>
</dbReference>
<evidence type="ECO:0000256" key="4">
    <source>
        <dbReference type="ARBA" id="ARBA00005893"/>
    </source>
</evidence>
<dbReference type="GO" id="GO:0006054">
    <property type="term" value="P:N-acetylneuraminate metabolic process"/>
    <property type="evidence" value="ECO:0007669"/>
    <property type="project" value="UniProtKB-UniPathway"/>
</dbReference>
<evidence type="ECO:0000256" key="8">
    <source>
        <dbReference type="ARBA" id="ARBA00022723"/>
    </source>
</evidence>
<dbReference type="Proteomes" id="UP000000485">
    <property type="component" value="Chromosome"/>
</dbReference>
<dbReference type="eggNOG" id="COG1778">
    <property type="taxonomic scope" value="Bacteria"/>
</dbReference>